<evidence type="ECO:0000313" key="4">
    <source>
        <dbReference type="Proteomes" id="UP000030764"/>
    </source>
</evidence>
<protein>
    <submittedName>
        <fullName evidence="3">Uncharacterized protein</fullName>
    </submittedName>
</protein>
<keyword evidence="2" id="KW-1133">Transmembrane helix</keyword>
<organism evidence="3 4">
    <name type="scientific">Trichuris suis</name>
    <name type="common">pig whipworm</name>
    <dbReference type="NCBI Taxonomy" id="68888"/>
    <lineage>
        <taxon>Eukaryota</taxon>
        <taxon>Metazoa</taxon>
        <taxon>Ecdysozoa</taxon>
        <taxon>Nematoda</taxon>
        <taxon>Enoplea</taxon>
        <taxon>Dorylaimia</taxon>
        <taxon>Trichinellida</taxon>
        <taxon>Trichuridae</taxon>
        <taxon>Trichuris</taxon>
    </lineage>
</organism>
<name>A0A085MMU6_9BILA</name>
<sequence>LACANVPRSFKAYRAVQYSGWLLQGLILKYKSSVESKDWKRCTDIMAPLPLLSSPLILTATVTWAVALSTCIVSLISMVLLLLLCGGGAKAAAPPPAPEGGASPASPAPEQPASPASPAPEQPAAAPAKPESAMQSKTAAGAASLKLMTEGKGGPKALAAPTAMASEKDKAASLKLMTQKK</sequence>
<proteinExistence type="predicted"/>
<feature type="transmembrane region" description="Helical" evidence="2">
    <location>
        <begin position="56"/>
        <end position="84"/>
    </location>
</feature>
<keyword evidence="2" id="KW-0472">Membrane</keyword>
<feature type="compositionally biased region" description="Pro residues" evidence="1">
    <location>
        <begin position="106"/>
        <end position="121"/>
    </location>
</feature>
<accession>A0A085MMU6</accession>
<reference evidence="3 4" key="1">
    <citation type="journal article" date="2014" name="Nat. Genet.">
        <title>Genome and transcriptome of the porcine whipworm Trichuris suis.</title>
        <authorList>
            <person name="Jex A.R."/>
            <person name="Nejsum P."/>
            <person name="Schwarz E.M."/>
            <person name="Hu L."/>
            <person name="Young N.D."/>
            <person name="Hall R.S."/>
            <person name="Korhonen P.K."/>
            <person name="Liao S."/>
            <person name="Thamsborg S."/>
            <person name="Xia J."/>
            <person name="Xu P."/>
            <person name="Wang S."/>
            <person name="Scheerlinck J.P."/>
            <person name="Hofmann A."/>
            <person name="Sternberg P.W."/>
            <person name="Wang J."/>
            <person name="Gasser R.B."/>
        </authorList>
    </citation>
    <scope>NUCLEOTIDE SEQUENCE [LARGE SCALE GENOMIC DNA]</scope>
    <source>
        <strain evidence="3">DCEP-RM93M</strain>
    </source>
</reference>
<gene>
    <name evidence="3" type="ORF">M513_00768</name>
</gene>
<dbReference type="Proteomes" id="UP000030764">
    <property type="component" value="Unassembled WGS sequence"/>
</dbReference>
<evidence type="ECO:0000313" key="3">
    <source>
        <dbReference type="EMBL" id="KFD58542.1"/>
    </source>
</evidence>
<dbReference type="EMBL" id="KL363184">
    <property type="protein sequence ID" value="KFD58542.1"/>
    <property type="molecule type" value="Genomic_DNA"/>
</dbReference>
<feature type="region of interest" description="Disordered" evidence="1">
    <location>
        <begin position="92"/>
        <end position="181"/>
    </location>
</feature>
<keyword evidence="4" id="KW-1185">Reference proteome</keyword>
<evidence type="ECO:0000256" key="1">
    <source>
        <dbReference type="SAM" id="MobiDB-lite"/>
    </source>
</evidence>
<feature type="compositionally biased region" description="Low complexity" evidence="1">
    <location>
        <begin position="122"/>
        <end position="133"/>
    </location>
</feature>
<keyword evidence="2" id="KW-0812">Transmembrane</keyword>
<feature type="non-terminal residue" evidence="3">
    <location>
        <position position="1"/>
    </location>
</feature>
<evidence type="ECO:0000256" key="2">
    <source>
        <dbReference type="SAM" id="Phobius"/>
    </source>
</evidence>
<dbReference type="AlphaFoldDB" id="A0A085MMU6"/>